<keyword evidence="3" id="KW-1133">Transmembrane helix</keyword>
<dbReference type="GO" id="GO:0015628">
    <property type="term" value="P:protein secretion by the type II secretion system"/>
    <property type="evidence" value="ECO:0007669"/>
    <property type="project" value="InterPro"/>
</dbReference>
<keyword evidence="3" id="KW-0472">Membrane</keyword>
<keyword evidence="1" id="KW-0488">Methylation</keyword>
<keyword evidence="3" id="KW-0812">Transmembrane</keyword>
<organism evidence="5 6">
    <name type="scientific">Nannocystis exedens</name>
    <dbReference type="NCBI Taxonomy" id="54"/>
    <lineage>
        <taxon>Bacteria</taxon>
        <taxon>Pseudomonadati</taxon>
        <taxon>Myxococcota</taxon>
        <taxon>Polyangia</taxon>
        <taxon>Nannocystales</taxon>
        <taxon>Nannocystaceae</taxon>
        <taxon>Nannocystis</taxon>
    </lineage>
</organism>
<evidence type="ECO:0000259" key="4">
    <source>
        <dbReference type="Pfam" id="PF08334"/>
    </source>
</evidence>
<dbReference type="InterPro" id="IPR013545">
    <property type="entry name" value="T2SS_protein-GspG_C"/>
</dbReference>
<accession>A0A1I2IE69</accession>
<dbReference type="RefSeq" id="WP_096325494.1">
    <property type="nucleotide sequence ID" value="NZ_FOMX01000064.1"/>
</dbReference>
<feature type="region of interest" description="Disordered" evidence="2">
    <location>
        <begin position="109"/>
        <end position="148"/>
    </location>
</feature>
<evidence type="ECO:0000313" key="6">
    <source>
        <dbReference type="Proteomes" id="UP000199400"/>
    </source>
</evidence>
<dbReference type="Pfam" id="PF07963">
    <property type="entry name" value="N_methyl"/>
    <property type="match status" value="1"/>
</dbReference>
<evidence type="ECO:0000256" key="2">
    <source>
        <dbReference type="SAM" id="MobiDB-lite"/>
    </source>
</evidence>
<dbReference type="InterPro" id="IPR045584">
    <property type="entry name" value="Pilin-like"/>
</dbReference>
<dbReference type="Gene3D" id="3.30.700.10">
    <property type="entry name" value="Glycoprotein, Type 4 Pilin"/>
    <property type="match status" value="1"/>
</dbReference>
<dbReference type="STRING" id="54.SAMN02745121_08660"/>
<evidence type="ECO:0000256" key="1">
    <source>
        <dbReference type="ARBA" id="ARBA00022481"/>
    </source>
</evidence>
<dbReference type="OrthoDB" id="9795612at2"/>
<evidence type="ECO:0000313" key="5">
    <source>
        <dbReference type="EMBL" id="SFF40692.1"/>
    </source>
</evidence>
<sequence>MNPQLHTVRQAVRRRRNSRGMTLIEILVVLAIIGLIVGGVSVVAFNALSDSKVKVAYNEVVEIQKLSEQYMLQKNDKCPKSMADLKAAGVTARVKKDPWGEEYVIVCPGQHGPVDVTSNGPDKKPAGGDDINSWEDPKEIEAAKEEKK</sequence>
<name>A0A1I2IE69_9BACT</name>
<gene>
    <name evidence="5" type="ORF">SAMN02745121_08660</name>
</gene>
<dbReference type="GO" id="GO:0015627">
    <property type="term" value="C:type II protein secretion system complex"/>
    <property type="evidence" value="ECO:0007669"/>
    <property type="project" value="InterPro"/>
</dbReference>
<dbReference type="SUPFAM" id="SSF54523">
    <property type="entry name" value="Pili subunits"/>
    <property type="match status" value="1"/>
</dbReference>
<dbReference type="Pfam" id="PF08334">
    <property type="entry name" value="T2SSG"/>
    <property type="match status" value="1"/>
</dbReference>
<dbReference type="EMBL" id="FOMX01000064">
    <property type="protein sequence ID" value="SFF40692.1"/>
    <property type="molecule type" value="Genomic_DNA"/>
</dbReference>
<protein>
    <submittedName>
        <fullName evidence="5">General secretion pathway protein G</fullName>
    </submittedName>
</protein>
<dbReference type="AlphaFoldDB" id="A0A1I2IE69"/>
<feature type="domain" description="Type II secretion system protein GspG C-terminal" evidence="4">
    <location>
        <begin position="49"/>
        <end position="134"/>
    </location>
</feature>
<dbReference type="Proteomes" id="UP000199400">
    <property type="component" value="Unassembled WGS sequence"/>
</dbReference>
<dbReference type="InterPro" id="IPR012902">
    <property type="entry name" value="N_methyl_site"/>
</dbReference>
<dbReference type="PROSITE" id="PS00409">
    <property type="entry name" value="PROKAR_NTER_METHYL"/>
    <property type="match status" value="1"/>
</dbReference>
<dbReference type="NCBIfam" id="TIGR02532">
    <property type="entry name" value="IV_pilin_GFxxxE"/>
    <property type="match status" value="1"/>
</dbReference>
<keyword evidence="6" id="KW-1185">Reference proteome</keyword>
<proteinExistence type="predicted"/>
<feature type="transmembrane region" description="Helical" evidence="3">
    <location>
        <begin position="21"/>
        <end position="45"/>
    </location>
</feature>
<feature type="compositionally biased region" description="Basic and acidic residues" evidence="2">
    <location>
        <begin position="135"/>
        <end position="148"/>
    </location>
</feature>
<dbReference type="PRINTS" id="PR00813">
    <property type="entry name" value="BCTERIALGSPG"/>
</dbReference>
<evidence type="ECO:0000256" key="3">
    <source>
        <dbReference type="SAM" id="Phobius"/>
    </source>
</evidence>
<reference evidence="6" key="1">
    <citation type="submission" date="2016-10" db="EMBL/GenBank/DDBJ databases">
        <authorList>
            <person name="Varghese N."/>
            <person name="Submissions S."/>
        </authorList>
    </citation>
    <scope>NUCLEOTIDE SEQUENCE [LARGE SCALE GENOMIC DNA]</scope>
    <source>
        <strain evidence="6">ATCC 25963</strain>
    </source>
</reference>
<dbReference type="InterPro" id="IPR000983">
    <property type="entry name" value="Bac_GSPG_pilin"/>
</dbReference>